<feature type="region of interest" description="Disordered" evidence="1">
    <location>
        <begin position="56"/>
        <end position="81"/>
    </location>
</feature>
<protein>
    <submittedName>
        <fullName evidence="3">Uncharacterized protein</fullName>
    </submittedName>
</protein>
<dbReference type="EMBL" id="OIVN01004009">
    <property type="protein sequence ID" value="SPD14948.1"/>
    <property type="molecule type" value="Genomic_DNA"/>
</dbReference>
<evidence type="ECO:0000256" key="1">
    <source>
        <dbReference type="SAM" id="MobiDB-lite"/>
    </source>
</evidence>
<dbReference type="AlphaFoldDB" id="A0A2N9HSD7"/>
<feature type="compositionally biased region" description="Basic and acidic residues" evidence="1">
    <location>
        <begin position="1"/>
        <end position="12"/>
    </location>
</feature>
<accession>A0A2N9HSD7</accession>
<sequence length="81" mass="8822">MAMSKQESEKVAKLSPAPELDSHFHKSKPATVIPAERKLVKTMMYECLVNAICSSCPSSSGPTKPCSCFKKNGKPVYPHTP</sequence>
<proteinExistence type="predicted"/>
<feature type="region of interest" description="Disordered" evidence="1">
    <location>
        <begin position="1"/>
        <end position="28"/>
    </location>
</feature>
<name>A0A2N9HSD7_FAGSY</name>
<organism evidence="3">
    <name type="scientific">Fagus sylvatica</name>
    <name type="common">Beechnut</name>
    <dbReference type="NCBI Taxonomy" id="28930"/>
    <lineage>
        <taxon>Eukaryota</taxon>
        <taxon>Viridiplantae</taxon>
        <taxon>Streptophyta</taxon>
        <taxon>Embryophyta</taxon>
        <taxon>Tracheophyta</taxon>
        <taxon>Spermatophyta</taxon>
        <taxon>Magnoliopsida</taxon>
        <taxon>eudicotyledons</taxon>
        <taxon>Gunneridae</taxon>
        <taxon>Pentapetalae</taxon>
        <taxon>rosids</taxon>
        <taxon>fabids</taxon>
        <taxon>Fagales</taxon>
        <taxon>Fagaceae</taxon>
        <taxon>Fagus</taxon>
    </lineage>
</organism>
<dbReference type="EMBL" id="OIVN01001657">
    <property type="protein sequence ID" value="SPC96309.1"/>
    <property type="molecule type" value="Genomic_DNA"/>
</dbReference>
<evidence type="ECO:0000313" key="2">
    <source>
        <dbReference type="EMBL" id="SPC96309.1"/>
    </source>
</evidence>
<reference evidence="3" key="1">
    <citation type="submission" date="2018-02" db="EMBL/GenBank/DDBJ databases">
        <authorList>
            <person name="Cohen D.B."/>
            <person name="Kent A.D."/>
        </authorList>
    </citation>
    <scope>NUCLEOTIDE SEQUENCE</scope>
</reference>
<gene>
    <name evidence="2" type="ORF">FSB_LOCUS24191</name>
    <name evidence="3" type="ORF">FSB_LOCUS42830</name>
</gene>
<evidence type="ECO:0000313" key="3">
    <source>
        <dbReference type="EMBL" id="SPD14948.1"/>
    </source>
</evidence>